<dbReference type="PANTHER" id="PTHR43899">
    <property type="entry name" value="RH59310P"/>
    <property type="match status" value="1"/>
</dbReference>
<dbReference type="PRINTS" id="PR00080">
    <property type="entry name" value="SDRFAMILY"/>
</dbReference>
<sequence length="256" mass="26658">MTRPVALVTGPTAGIGEAFAKHLAARGYDLVLVARNTARLEALARELKAAHGTASEVLAADLALPASRASVVRRLAQGVDLLVNNAGLSSSQEFWQVPEQELVDQINVNVVAVAEFARAALTPMVAAGKGAIVNVASVAGFTPGRGSTYSAAKSFVITLTEGLAAGLAGTGVKVQACCPGFVRTEFHQRAGIDMSSTPDKAWLTADEVVRQSLKDLDSGKLISVASLRYKAVVALATFLPRPLVRRAASRAGRGRT</sequence>
<protein>
    <submittedName>
        <fullName evidence="5">Short-chain dehydrogenase/reductase SDR</fullName>
    </submittedName>
</protein>
<dbReference type="InterPro" id="IPR051019">
    <property type="entry name" value="VLCFA-Steroid_DH"/>
</dbReference>
<dbReference type="AlphaFoldDB" id="D6Z7Z2"/>
<evidence type="ECO:0000256" key="4">
    <source>
        <dbReference type="RuleBase" id="RU000363"/>
    </source>
</evidence>
<evidence type="ECO:0000256" key="3">
    <source>
        <dbReference type="ARBA" id="ARBA00023002"/>
    </source>
</evidence>
<dbReference type="eggNOG" id="COG0300">
    <property type="taxonomic scope" value="Bacteria"/>
</dbReference>
<evidence type="ECO:0000313" key="6">
    <source>
        <dbReference type="Proteomes" id="UP000002247"/>
    </source>
</evidence>
<evidence type="ECO:0000256" key="1">
    <source>
        <dbReference type="ARBA" id="ARBA00004240"/>
    </source>
</evidence>
<keyword evidence="3" id="KW-0560">Oxidoreductase</keyword>
<dbReference type="EMBL" id="CP001958">
    <property type="protein sequence ID" value="ADG98072.1"/>
    <property type="molecule type" value="Genomic_DNA"/>
</dbReference>
<dbReference type="InterPro" id="IPR002347">
    <property type="entry name" value="SDR_fam"/>
</dbReference>
<evidence type="ECO:0000256" key="2">
    <source>
        <dbReference type="ARBA" id="ARBA00006484"/>
    </source>
</evidence>
<dbReference type="Gene3D" id="3.40.50.720">
    <property type="entry name" value="NAD(P)-binding Rossmann-like Domain"/>
    <property type="match status" value="1"/>
</dbReference>
<dbReference type="Proteomes" id="UP000002247">
    <property type="component" value="Chromosome"/>
</dbReference>
<name>D6Z7Z2_SEGRD</name>
<dbReference type="OrthoDB" id="9810734at2"/>
<dbReference type="PROSITE" id="PS00061">
    <property type="entry name" value="ADH_SHORT"/>
    <property type="match status" value="1"/>
</dbReference>
<keyword evidence="6" id="KW-1185">Reference proteome</keyword>
<dbReference type="SUPFAM" id="SSF51735">
    <property type="entry name" value="NAD(P)-binding Rossmann-fold domains"/>
    <property type="match status" value="1"/>
</dbReference>
<dbReference type="InterPro" id="IPR036291">
    <property type="entry name" value="NAD(P)-bd_dom_sf"/>
</dbReference>
<dbReference type="HOGENOM" id="CLU_010194_2_1_11"/>
<dbReference type="KEGG" id="srt:Srot_1610"/>
<dbReference type="InterPro" id="IPR020904">
    <property type="entry name" value="Sc_DH/Rdtase_CS"/>
</dbReference>
<reference evidence="5 6" key="1">
    <citation type="journal article" date="2010" name="Stand. Genomic Sci.">
        <title>Complete genome sequence of Segniliparus rotundus type strain (CDC 1076).</title>
        <authorList>
            <person name="Sikorski J."/>
            <person name="Lapidus A."/>
            <person name="Copeland A."/>
            <person name="Misra M."/>
            <person name="Glavina Del Rio T."/>
            <person name="Nolan M."/>
            <person name="Lucas S."/>
            <person name="Chen F."/>
            <person name="Tice H."/>
            <person name="Cheng J.F."/>
            <person name="Jando M."/>
            <person name="Schneider S."/>
            <person name="Bruce D."/>
            <person name="Goodwin L."/>
            <person name="Pitluck S."/>
            <person name="Liolios K."/>
            <person name="Mikhailova N."/>
            <person name="Pati A."/>
            <person name="Ivanova N."/>
            <person name="Mavromatis K."/>
            <person name="Chen A."/>
            <person name="Palaniappan K."/>
            <person name="Chertkov O."/>
            <person name="Land M."/>
            <person name="Hauser L."/>
            <person name="Chang Y.J."/>
            <person name="Jeffries C.D."/>
            <person name="Brettin T."/>
            <person name="Detter J.C."/>
            <person name="Han C."/>
            <person name="Rohde M."/>
            <person name="Goker M."/>
            <person name="Bristow J."/>
            <person name="Eisen J.A."/>
            <person name="Markowitz V."/>
            <person name="Hugenholtz P."/>
            <person name="Kyrpides N.C."/>
            <person name="Klenk H.P."/>
        </authorList>
    </citation>
    <scope>NUCLEOTIDE SEQUENCE [LARGE SCALE GENOMIC DNA]</scope>
    <source>
        <strain evidence="6">ATCC BAA-972 / CDC 1076 / CIP 108378 / DSM 44985 / JCM 13578</strain>
    </source>
</reference>
<accession>D6Z7Z2</accession>
<dbReference type="STRING" id="640132.Srot_1610"/>
<dbReference type="RefSeq" id="WP_013138525.1">
    <property type="nucleotide sequence ID" value="NC_014168.1"/>
</dbReference>
<evidence type="ECO:0000313" key="5">
    <source>
        <dbReference type="EMBL" id="ADG98072.1"/>
    </source>
</evidence>
<proteinExistence type="inferred from homology"/>
<gene>
    <name evidence="5" type="ordered locus">Srot_1610</name>
</gene>
<dbReference type="PANTHER" id="PTHR43899:SF13">
    <property type="entry name" value="RH59310P"/>
    <property type="match status" value="1"/>
</dbReference>
<comment type="subcellular location">
    <subcellularLocation>
        <location evidence="1">Endoplasmic reticulum</location>
    </subcellularLocation>
</comment>
<dbReference type="PIRSF" id="PIRSF000126">
    <property type="entry name" value="11-beta-HSD1"/>
    <property type="match status" value="1"/>
</dbReference>
<organism evidence="5 6">
    <name type="scientific">Segniliparus rotundus (strain ATCC BAA-972 / CDC 1076 / CIP 108378 / DSM 44985 / JCM 13578)</name>
    <dbReference type="NCBI Taxonomy" id="640132"/>
    <lineage>
        <taxon>Bacteria</taxon>
        <taxon>Bacillati</taxon>
        <taxon>Actinomycetota</taxon>
        <taxon>Actinomycetes</taxon>
        <taxon>Mycobacteriales</taxon>
        <taxon>Segniliparaceae</taxon>
        <taxon>Segniliparus</taxon>
    </lineage>
</organism>
<dbReference type="GO" id="GO:0016491">
    <property type="term" value="F:oxidoreductase activity"/>
    <property type="evidence" value="ECO:0007669"/>
    <property type="project" value="UniProtKB-KW"/>
</dbReference>
<dbReference type="PRINTS" id="PR00081">
    <property type="entry name" value="GDHRDH"/>
</dbReference>
<dbReference type="Pfam" id="PF00106">
    <property type="entry name" value="adh_short"/>
    <property type="match status" value="1"/>
</dbReference>
<comment type="similarity">
    <text evidence="2 4">Belongs to the short-chain dehydrogenases/reductases (SDR) family.</text>
</comment>